<dbReference type="Gene3D" id="1.10.286.20">
    <property type="match status" value="1"/>
</dbReference>
<dbReference type="SUPFAM" id="SSF54534">
    <property type="entry name" value="FKBP-like"/>
    <property type="match status" value="1"/>
</dbReference>
<dbReference type="OrthoDB" id="192847at2"/>
<dbReference type="InterPro" id="IPR036953">
    <property type="entry name" value="GreA/GreB_C_sf"/>
</dbReference>
<evidence type="ECO:0000313" key="3">
    <source>
        <dbReference type="EMBL" id="PTE13756.1"/>
    </source>
</evidence>
<feature type="domain" description="Transcription elongation factor GreA/GreB C-terminal" evidence="1">
    <location>
        <begin position="63"/>
        <end position="138"/>
    </location>
</feature>
<reference evidence="3 4" key="1">
    <citation type="submission" date="2018-03" db="EMBL/GenBank/DDBJ databases">
        <title>Rhodobacter veldkampii.</title>
        <authorList>
            <person name="Meyer T.E."/>
            <person name="Miller S."/>
            <person name="Lodha T."/>
            <person name="Gandham S."/>
            <person name="Chintalapati S."/>
            <person name="Chintalapati V.R."/>
        </authorList>
    </citation>
    <scope>NUCLEOTIDE SEQUENCE [LARGE SCALE GENOMIC DNA]</scope>
    <source>
        <strain evidence="3 4">DSM 11550</strain>
    </source>
</reference>
<dbReference type="Pfam" id="PF01272">
    <property type="entry name" value="GreA_GreB"/>
    <property type="match status" value="1"/>
</dbReference>
<dbReference type="InterPro" id="IPR023459">
    <property type="entry name" value="Tscrpt_elong_fac_GreA/B_fam"/>
</dbReference>
<evidence type="ECO:0000259" key="2">
    <source>
        <dbReference type="Pfam" id="PF14760"/>
    </source>
</evidence>
<name>A0A2T4J769_9RHOB</name>
<dbReference type="RefSeq" id="WP_107326198.1">
    <property type="nucleotide sequence ID" value="NZ_NHSP01000035.1"/>
</dbReference>
<dbReference type="GO" id="GO:0006354">
    <property type="term" value="P:DNA-templated transcription elongation"/>
    <property type="evidence" value="ECO:0007669"/>
    <property type="project" value="TreeGrafter"/>
</dbReference>
<keyword evidence="4" id="KW-1185">Reference proteome</keyword>
<keyword evidence="3" id="KW-0808">Transferase</keyword>
<comment type="caution">
    <text evidence="3">The sequence shown here is derived from an EMBL/GenBank/DDBJ whole genome shotgun (WGS) entry which is preliminary data.</text>
</comment>
<evidence type="ECO:0000313" key="4">
    <source>
        <dbReference type="Proteomes" id="UP000241899"/>
    </source>
</evidence>
<dbReference type="GO" id="GO:0016301">
    <property type="term" value="F:kinase activity"/>
    <property type="evidence" value="ECO:0007669"/>
    <property type="project" value="UniProtKB-KW"/>
</dbReference>
<dbReference type="EMBL" id="PZKF01000070">
    <property type="protein sequence ID" value="PTE13756.1"/>
    <property type="molecule type" value="Genomic_DNA"/>
</dbReference>
<gene>
    <name evidence="3" type="ORF">C5F46_15375</name>
</gene>
<dbReference type="GO" id="GO:0070063">
    <property type="term" value="F:RNA polymerase binding"/>
    <property type="evidence" value="ECO:0007669"/>
    <property type="project" value="InterPro"/>
</dbReference>
<organism evidence="3 4">
    <name type="scientific">Phaeovulum veldkampii DSM 11550</name>
    <dbReference type="NCBI Taxonomy" id="1185920"/>
    <lineage>
        <taxon>Bacteria</taxon>
        <taxon>Pseudomonadati</taxon>
        <taxon>Pseudomonadota</taxon>
        <taxon>Alphaproteobacteria</taxon>
        <taxon>Rhodobacterales</taxon>
        <taxon>Paracoccaceae</taxon>
        <taxon>Phaeovulum</taxon>
    </lineage>
</organism>
<dbReference type="NCBIfam" id="NF004396">
    <property type="entry name" value="PRK05753.1"/>
    <property type="match status" value="1"/>
</dbReference>
<dbReference type="InterPro" id="IPR001437">
    <property type="entry name" value="Tscrpt_elong_fac_GreA/B_C"/>
</dbReference>
<dbReference type="Pfam" id="PF14760">
    <property type="entry name" value="Rnk_N"/>
    <property type="match status" value="1"/>
</dbReference>
<proteinExistence type="predicted"/>
<dbReference type="PANTHER" id="PTHR30437">
    <property type="entry name" value="TRANSCRIPTION ELONGATION FACTOR GREA"/>
    <property type="match status" value="1"/>
</dbReference>
<sequence>MAPQELTKSRSRRTRNPKIIINADDLDHLEALAEGAIARNSDLAERLLEELGRAKILPAAKLPANVVAIGNRVTYRDEFSGQERTVMLVYPEDADIAQGKISVMTPIGVALLGLPEGTSFHWDTRAEQRRTLTVISVS</sequence>
<evidence type="ECO:0000259" key="1">
    <source>
        <dbReference type="Pfam" id="PF01272"/>
    </source>
</evidence>
<dbReference type="PANTHER" id="PTHR30437:SF5">
    <property type="entry name" value="REGULATOR OF NUCLEOSIDE DIPHOSPHATE KINASE"/>
    <property type="match status" value="1"/>
</dbReference>
<dbReference type="InterPro" id="IPR029462">
    <property type="entry name" value="Rnk_N"/>
</dbReference>
<protein>
    <submittedName>
        <fullName evidence="3">Nucleoside diphosphate kinase regulator</fullName>
    </submittedName>
</protein>
<feature type="domain" description="Regulator of nucleoside diphosphate kinase N-terminal" evidence="2">
    <location>
        <begin position="17"/>
        <end position="56"/>
    </location>
</feature>
<dbReference type="GO" id="GO:0032784">
    <property type="term" value="P:regulation of DNA-templated transcription elongation"/>
    <property type="evidence" value="ECO:0007669"/>
    <property type="project" value="InterPro"/>
</dbReference>
<dbReference type="Gene3D" id="3.10.50.30">
    <property type="entry name" value="Transcription elongation factor, GreA/GreB, C-terminal domain"/>
    <property type="match status" value="1"/>
</dbReference>
<accession>A0A2T4J769</accession>
<keyword evidence="3" id="KW-0418">Kinase</keyword>
<dbReference type="GO" id="GO:0003677">
    <property type="term" value="F:DNA binding"/>
    <property type="evidence" value="ECO:0007669"/>
    <property type="project" value="InterPro"/>
</dbReference>
<dbReference type="Proteomes" id="UP000241899">
    <property type="component" value="Unassembled WGS sequence"/>
</dbReference>
<dbReference type="AlphaFoldDB" id="A0A2T4J769"/>